<name>A0A0V1FFB1_TRIPS</name>
<evidence type="ECO:0000313" key="2">
    <source>
        <dbReference type="Proteomes" id="UP000054995"/>
    </source>
</evidence>
<proteinExistence type="predicted"/>
<dbReference type="EMBL" id="JYDT01000107">
    <property type="protein sequence ID" value="KRY84743.1"/>
    <property type="molecule type" value="Genomic_DNA"/>
</dbReference>
<dbReference type="Proteomes" id="UP000054995">
    <property type="component" value="Unassembled WGS sequence"/>
</dbReference>
<reference evidence="1 2" key="1">
    <citation type="submission" date="2015-01" db="EMBL/GenBank/DDBJ databases">
        <title>Evolution of Trichinella species and genotypes.</title>
        <authorList>
            <person name="Korhonen P.K."/>
            <person name="Edoardo P."/>
            <person name="Giuseppe L.R."/>
            <person name="Gasser R.B."/>
        </authorList>
    </citation>
    <scope>NUCLEOTIDE SEQUENCE [LARGE SCALE GENOMIC DNA]</scope>
    <source>
        <strain evidence="1">ISS470</strain>
    </source>
</reference>
<accession>A0A0V1FFB1</accession>
<evidence type="ECO:0000313" key="1">
    <source>
        <dbReference type="EMBL" id="KRY84743.1"/>
    </source>
</evidence>
<sequence length="164" mass="18354">MHLLRKESLNFGNVRSDAQQKLKAQSPLARSNQVEGDYLLLAVNYEAKLVKFTTQLKMLSFFNFSDVLSLLNAAVTKDELNPSCSISTHTNIGRSLSDEVKTQIAPNLSIVECFINKVDYFGEENCVFSVSQLDKGKCFSVLLIKLKCSLCAFINQAQLLHCRV</sequence>
<comment type="caution">
    <text evidence="1">The sequence shown here is derived from an EMBL/GenBank/DDBJ whole genome shotgun (WGS) entry which is preliminary data.</text>
</comment>
<organism evidence="1 2">
    <name type="scientific">Trichinella pseudospiralis</name>
    <name type="common">Parasitic roundworm</name>
    <dbReference type="NCBI Taxonomy" id="6337"/>
    <lineage>
        <taxon>Eukaryota</taxon>
        <taxon>Metazoa</taxon>
        <taxon>Ecdysozoa</taxon>
        <taxon>Nematoda</taxon>
        <taxon>Enoplea</taxon>
        <taxon>Dorylaimia</taxon>
        <taxon>Trichinellida</taxon>
        <taxon>Trichinellidae</taxon>
        <taxon>Trichinella</taxon>
    </lineage>
</organism>
<gene>
    <name evidence="1" type="ORF">T4D_13673</name>
</gene>
<dbReference type="OrthoDB" id="5919960at2759"/>
<keyword evidence="2" id="KW-1185">Reference proteome</keyword>
<dbReference type="AlphaFoldDB" id="A0A0V1FFB1"/>
<protein>
    <submittedName>
        <fullName evidence="1">Uncharacterized protein</fullName>
    </submittedName>
</protein>